<dbReference type="InterPro" id="IPR051012">
    <property type="entry name" value="CellSynth/LPSAsmb/PSIAsmb"/>
</dbReference>
<dbReference type="Pfam" id="PF13432">
    <property type="entry name" value="TPR_16"/>
    <property type="match status" value="2"/>
</dbReference>
<feature type="repeat" description="TPR" evidence="3">
    <location>
        <begin position="241"/>
        <end position="274"/>
    </location>
</feature>
<evidence type="ECO:0000256" key="2">
    <source>
        <dbReference type="ARBA" id="ARBA00022803"/>
    </source>
</evidence>
<dbReference type="OrthoDB" id="9763354at2"/>
<evidence type="ECO:0000313" key="5">
    <source>
        <dbReference type="Proteomes" id="UP000223913"/>
    </source>
</evidence>
<dbReference type="InterPro" id="IPR011990">
    <property type="entry name" value="TPR-like_helical_dom_sf"/>
</dbReference>
<dbReference type="PANTHER" id="PTHR45586">
    <property type="entry name" value="TPR REPEAT-CONTAINING PROTEIN PA4667"/>
    <property type="match status" value="1"/>
</dbReference>
<proteinExistence type="predicted"/>
<dbReference type="PANTHER" id="PTHR45586:SF1">
    <property type="entry name" value="LIPOPOLYSACCHARIDE ASSEMBLY PROTEIN B"/>
    <property type="match status" value="1"/>
</dbReference>
<dbReference type="AlphaFoldDB" id="A0A2D0NAV3"/>
<comment type="caution">
    <text evidence="4">The sequence shown here is derived from an EMBL/GenBank/DDBJ whole genome shotgun (WGS) entry which is preliminary data.</text>
</comment>
<keyword evidence="2 3" id="KW-0802">TPR repeat</keyword>
<dbReference type="PROSITE" id="PS50005">
    <property type="entry name" value="TPR"/>
    <property type="match status" value="3"/>
</dbReference>
<keyword evidence="1" id="KW-0677">Repeat</keyword>
<evidence type="ECO:0000256" key="1">
    <source>
        <dbReference type="ARBA" id="ARBA00022737"/>
    </source>
</evidence>
<dbReference type="EMBL" id="PDUD01000024">
    <property type="protein sequence ID" value="PHN04893.1"/>
    <property type="molecule type" value="Genomic_DNA"/>
</dbReference>
<organism evidence="4 5">
    <name type="scientific">Flavilitoribacter nigricans (strain ATCC 23147 / DSM 23189 / NBRC 102662 / NCIMB 1420 / SS-2)</name>
    <name type="common">Lewinella nigricans</name>
    <dbReference type="NCBI Taxonomy" id="1122177"/>
    <lineage>
        <taxon>Bacteria</taxon>
        <taxon>Pseudomonadati</taxon>
        <taxon>Bacteroidota</taxon>
        <taxon>Saprospiria</taxon>
        <taxon>Saprospirales</taxon>
        <taxon>Lewinellaceae</taxon>
        <taxon>Flavilitoribacter</taxon>
    </lineage>
</organism>
<dbReference type="Gene3D" id="1.25.40.10">
    <property type="entry name" value="Tetratricopeptide repeat domain"/>
    <property type="match status" value="4"/>
</dbReference>
<dbReference type="Pfam" id="PF13174">
    <property type="entry name" value="TPR_6"/>
    <property type="match status" value="1"/>
</dbReference>
<feature type="repeat" description="TPR" evidence="3">
    <location>
        <begin position="71"/>
        <end position="104"/>
    </location>
</feature>
<accession>A0A2D0NAV3</accession>
<feature type="repeat" description="TPR" evidence="3">
    <location>
        <begin position="139"/>
        <end position="172"/>
    </location>
</feature>
<dbReference type="SMART" id="SM00028">
    <property type="entry name" value="TPR"/>
    <property type="match status" value="6"/>
</dbReference>
<dbReference type="SUPFAM" id="SSF48452">
    <property type="entry name" value="TPR-like"/>
    <property type="match status" value="2"/>
</dbReference>
<gene>
    <name evidence="4" type="ORF">CRP01_19410</name>
</gene>
<keyword evidence="5" id="KW-1185">Reference proteome</keyword>
<reference evidence="4 5" key="1">
    <citation type="submission" date="2017-10" db="EMBL/GenBank/DDBJ databases">
        <title>The draft genome sequence of Lewinella nigricans NBRC 102662.</title>
        <authorList>
            <person name="Wang K."/>
        </authorList>
    </citation>
    <scope>NUCLEOTIDE SEQUENCE [LARGE SCALE GENOMIC DNA]</scope>
    <source>
        <strain evidence="4 5">NBRC 102662</strain>
    </source>
</reference>
<evidence type="ECO:0000256" key="3">
    <source>
        <dbReference type="PROSITE-ProRule" id="PRU00339"/>
    </source>
</evidence>
<dbReference type="Proteomes" id="UP000223913">
    <property type="component" value="Unassembled WGS sequence"/>
</dbReference>
<sequence length="585" mass="68634">MGWAQPAKLAQQYYQNGEYEKAASLYEQLYQANERNPYYFDRYVDCLIYLEQYDDADKVISRQLRKDPENVNLYVTAGRLYERQMKDDEAKKQYEAAIDNLPANQYTITRLANAFLSQTKYDLAIKTYEKGAELLKDEQVFAYNLGDLYRRKGDIPKMIENYLSSMDANPDLVNNLKVIFQRYLTDEDYRELQAQLYQRIQDNDRNLNNNELLTWVFIQRKDYRNALRQVKALDRRLRENGGRIFRLGEVAADDGDYDAAIDAFDYIVEEKPTSTFYIDAKREGLRNRRNRLVEGYSYTEADLRELESQYASFLEEFGKSRATASIILEMAELEALYINDLDKATSLLQSMIELPGVDPITLAWGKINLADYYLMQDEIWESTLLYSQVDKDFKEDLLGHEARFRNAKLSYYNGDFQWAQAQFDVLKASTSKLIANDALDLSVFIMDNLGLDTTATAMEMYAQSELLVFQNRFDDAFRKLDSLLIEFPDHSLDDDVLYLKARIFRKQRNFEKTAELLQKIIDDYNEESIRTDNSLFQLAELYENQFDDKEKAKSLYETLFIDYSGSTFAVEARKRFRILRGDKVQ</sequence>
<protein>
    <submittedName>
        <fullName evidence="4">Uncharacterized protein</fullName>
    </submittedName>
</protein>
<dbReference type="InterPro" id="IPR019734">
    <property type="entry name" value="TPR_rpt"/>
</dbReference>
<evidence type="ECO:0000313" key="4">
    <source>
        <dbReference type="EMBL" id="PHN04893.1"/>
    </source>
</evidence>
<name>A0A2D0NAV3_FLAN2</name>